<feature type="domain" description="HTH tetR-type" evidence="4">
    <location>
        <begin position="27"/>
        <end position="72"/>
    </location>
</feature>
<evidence type="ECO:0000256" key="3">
    <source>
        <dbReference type="ARBA" id="ARBA00023163"/>
    </source>
</evidence>
<gene>
    <name evidence="5" type="ORF">GCM10023322_46050</name>
</gene>
<dbReference type="InterPro" id="IPR001647">
    <property type="entry name" value="HTH_TetR"/>
</dbReference>
<proteinExistence type="predicted"/>
<dbReference type="PANTHER" id="PTHR30055:SF151">
    <property type="entry name" value="TRANSCRIPTIONAL REGULATORY PROTEIN"/>
    <property type="match status" value="1"/>
</dbReference>
<dbReference type="SUPFAM" id="SSF46689">
    <property type="entry name" value="Homeodomain-like"/>
    <property type="match status" value="1"/>
</dbReference>
<reference evidence="6" key="1">
    <citation type="journal article" date="2019" name="Int. J. Syst. Evol. Microbiol.">
        <title>The Global Catalogue of Microorganisms (GCM) 10K type strain sequencing project: providing services to taxonomists for standard genome sequencing and annotation.</title>
        <authorList>
            <consortium name="The Broad Institute Genomics Platform"/>
            <consortium name="The Broad Institute Genome Sequencing Center for Infectious Disease"/>
            <person name="Wu L."/>
            <person name="Ma J."/>
        </authorList>
    </citation>
    <scope>NUCLEOTIDE SEQUENCE [LARGE SCALE GENOMIC DNA]</scope>
    <source>
        <strain evidence="6">JCM 18304</strain>
    </source>
</reference>
<dbReference type="SUPFAM" id="SSF48498">
    <property type="entry name" value="Tetracyclin repressor-like, C-terminal domain"/>
    <property type="match status" value="1"/>
</dbReference>
<dbReference type="RefSeq" id="WP_345632717.1">
    <property type="nucleotide sequence ID" value="NZ_BAABJQ010000014.1"/>
</dbReference>
<evidence type="ECO:0000259" key="4">
    <source>
        <dbReference type="Pfam" id="PF00440"/>
    </source>
</evidence>
<accession>A0ABP9S2H2</accession>
<protein>
    <recommendedName>
        <fullName evidence="4">HTH tetR-type domain-containing protein</fullName>
    </recommendedName>
</protein>
<evidence type="ECO:0000313" key="5">
    <source>
        <dbReference type="EMBL" id="GAA5190576.1"/>
    </source>
</evidence>
<dbReference type="Proteomes" id="UP001501570">
    <property type="component" value="Unassembled WGS sequence"/>
</dbReference>
<comment type="caution">
    <text evidence="5">The sequence shown here is derived from an EMBL/GenBank/DDBJ whole genome shotgun (WGS) entry which is preliminary data.</text>
</comment>
<name>A0ABP9S2H2_9ACTN</name>
<dbReference type="Gene3D" id="1.10.357.10">
    <property type="entry name" value="Tetracycline Repressor, domain 2"/>
    <property type="match status" value="2"/>
</dbReference>
<organism evidence="5 6">
    <name type="scientific">Rugosimonospora acidiphila</name>
    <dbReference type="NCBI Taxonomy" id="556531"/>
    <lineage>
        <taxon>Bacteria</taxon>
        <taxon>Bacillati</taxon>
        <taxon>Actinomycetota</taxon>
        <taxon>Actinomycetes</taxon>
        <taxon>Micromonosporales</taxon>
        <taxon>Micromonosporaceae</taxon>
        <taxon>Rugosimonospora</taxon>
    </lineage>
</organism>
<dbReference type="PANTHER" id="PTHR30055">
    <property type="entry name" value="HTH-TYPE TRANSCRIPTIONAL REGULATOR RUTR"/>
    <property type="match status" value="1"/>
</dbReference>
<keyword evidence="2" id="KW-0238">DNA-binding</keyword>
<keyword evidence="1" id="KW-0805">Transcription regulation</keyword>
<dbReference type="InterPro" id="IPR036271">
    <property type="entry name" value="Tet_transcr_reg_TetR-rel_C_sf"/>
</dbReference>
<dbReference type="EMBL" id="BAABJQ010000014">
    <property type="protein sequence ID" value="GAA5190576.1"/>
    <property type="molecule type" value="Genomic_DNA"/>
</dbReference>
<evidence type="ECO:0000256" key="1">
    <source>
        <dbReference type="ARBA" id="ARBA00023015"/>
    </source>
</evidence>
<evidence type="ECO:0000256" key="2">
    <source>
        <dbReference type="ARBA" id="ARBA00023125"/>
    </source>
</evidence>
<keyword evidence="3" id="KW-0804">Transcription</keyword>
<sequence length="175" mass="18750">MPRNLAPLVWSQPPPPPRQRALGREEIVAAAIAVTDEAGPEGVTMKAVAARLGGYSPMALYRYGYSKEGLVDLMLDAAVAEIPVPARPSDDWREDLRALALATRAMTVRHGTRCWSTPAPATIATVHDLAAADGNVPHLTSWLAQPTGPTVDERFIIGLDLLLDGIAGRLVNRLT</sequence>
<dbReference type="Pfam" id="PF00440">
    <property type="entry name" value="TetR_N"/>
    <property type="match status" value="1"/>
</dbReference>
<dbReference type="InterPro" id="IPR009057">
    <property type="entry name" value="Homeodomain-like_sf"/>
</dbReference>
<evidence type="ECO:0000313" key="6">
    <source>
        <dbReference type="Proteomes" id="UP001501570"/>
    </source>
</evidence>
<keyword evidence="6" id="KW-1185">Reference proteome</keyword>
<dbReference type="InterPro" id="IPR050109">
    <property type="entry name" value="HTH-type_TetR-like_transc_reg"/>
</dbReference>